<dbReference type="PIRSF" id="PIRSF028754">
    <property type="entry name" value="UCP028754"/>
    <property type="match status" value="1"/>
</dbReference>
<organism evidence="1">
    <name type="scientific">freshwater metagenome</name>
    <dbReference type="NCBI Taxonomy" id="449393"/>
    <lineage>
        <taxon>unclassified sequences</taxon>
        <taxon>metagenomes</taxon>
        <taxon>ecological metagenomes</taxon>
    </lineage>
</organism>
<gene>
    <name evidence="1" type="ORF">UFOPK1395_00404</name>
</gene>
<dbReference type="InterPro" id="IPR038389">
    <property type="entry name" value="PSMG2_sf"/>
</dbReference>
<dbReference type="AlphaFoldDB" id="A0A6J6AY58"/>
<evidence type="ECO:0000313" key="1">
    <source>
        <dbReference type="EMBL" id="CAB4531465.1"/>
    </source>
</evidence>
<reference evidence="1" key="1">
    <citation type="submission" date="2020-05" db="EMBL/GenBank/DDBJ databases">
        <authorList>
            <person name="Chiriac C."/>
            <person name="Salcher M."/>
            <person name="Ghai R."/>
            <person name="Kavagutti S V."/>
        </authorList>
    </citation>
    <scope>NUCLEOTIDE SEQUENCE</scope>
</reference>
<dbReference type="EMBL" id="CAEZSB010000027">
    <property type="protein sequence ID" value="CAB4531465.1"/>
    <property type="molecule type" value="Genomic_DNA"/>
</dbReference>
<dbReference type="PANTHER" id="PTHR35610">
    <property type="entry name" value="3-ISOPROPYLMALATE DEHYDRATASE-RELATED"/>
    <property type="match status" value="1"/>
</dbReference>
<protein>
    <submittedName>
        <fullName evidence="1">Unannotated protein</fullName>
    </submittedName>
</protein>
<dbReference type="PANTHER" id="PTHR35610:SF7">
    <property type="entry name" value="3-ISOPROPYLMALATE DEHYDRATASE"/>
    <property type="match status" value="1"/>
</dbReference>
<name>A0A6J6AY58_9ZZZZ</name>
<dbReference type="SUPFAM" id="SSF159659">
    <property type="entry name" value="Cgl1923-like"/>
    <property type="match status" value="1"/>
</dbReference>
<dbReference type="Pfam" id="PF09754">
    <property type="entry name" value="PAC2"/>
    <property type="match status" value="1"/>
</dbReference>
<dbReference type="Gene3D" id="3.40.50.10900">
    <property type="entry name" value="PAC-like subunit"/>
    <property type="match status" value="1"/>
</dbReference>
<dbReference type="InterPro" id="IPR019151">
    <property type="entry name" value="Proteasome_assmbl_chaperone_2"/>
</dbReference>
<sequence>MEIHNIPLLRDPVMVVAFSGWNDAAEGASGAIEHLLAAWREKDDDVVPQLIADVEAEEFYDFQVNRPQVSIDDSSIRSITWPGTQVFGLALPQMKRDIVIVTGVEPSMKWKRFTSDLLDLADDLEVSLVITLGSLLADSPHTRPITVTGTGAHPNIADRLGVSVSKYEGPTGILGIIQDGCMRRGIDAISLWAAVPHYASNSPSPKASLALINSLEDFLDVSIPLGSLQIDSDEWEKSVDELAAEDSDVAEYVKALEESKDAAELPDISGDVIAKEFERYLRRQSEN</sequence>
<dbReference type="InterPro" id="IPR008492">
    <property type="entry name" value="Rv2714-like"/>
</dbReference>
<proteinExistence type="predicted"/>
<accession>A0A6J6AY58</accession>